<evidence type="ECO:0000256" key="1">
    <source>
        <dbReference type="SAM" id="SignalP"/>
    </source>
</evidence>
<name>A0A4T3EYZ6_9SPHN</name>
<feature type="chain" id="PRO_5020230178" evidence="1">
    <location>
        <begin position="29"/>
        <end position="549"/>
    </location>
</feature>
<evidence type="ECO:0000313" key="3">
    <source>
        <dbReference type="Proteomes" id="UP000309389"/>
    </source>
</evidence>
<dbReference type="SUPFAM" id="SSF56935">
    <property type="entry name" value="Porins"/>
    <property type="match status" value="1"/>
</dbReference>
<keyword evidence="3" id="KW-1185">Reference proteome</keyword>
<dbReference type="OrthoDB" id="7416805at2"/>
<comment type="caution">
    <text evidence="2">The sequence shown here is derived from an EMBL/GenBank/DDBJ whole genome shotgun (WGS) entry which is preliminary data.</text>
</comment>
<sequence>METRAMVRTMHRSLLLALALLAPLPALAQDAAEPEAVRGSRVDVQPYIEAAQVLTAELSPGDDVLTYTQLAAGVDAMIAGRNSAASASLRYERRIGYGEVSDGDTITGIARGSLALVPRRLTFEAGALASQVRVESGGATSLGGFDADDSSTSQIYSLYAGPTLQTNVDDLLVTGAYRIGYTRVEAPDAVVLTPGDEPVDLFDDSVTQQATIRAGFAPGTVLPVGVGVGAGWNRQDVSNLDQRIDDRHVRADVTVPVSRTLALVGGVGYEEVEVSSRDAVRDTDGIPVIGSDGRLVTDESSPRVIAYETDGLIWDAGIMWRPSRRTSLQAMVGRRYGSTTYTGSFSYAPNPRTSLNIGVYDNLTGFGGVLADNLSNLPTEFEAVRNMLTGDLGACVASLEGNTCALGSFGSLRSAVFRSRGVTASLSRSNGRTSYGIAGGYDRRAYIAAAGTALEAVDGIVDENVWLGAYAGHQLDRRSGIGANAYVNWFDSGFDSTGTGMGYSASLSYNREIIAGLSGTAAVGLDGVARDELPDYSNASALVGLRYSF</sequence>
<dbReference type="AlphaFoldDB" id="A0A4T3EYZ6"/>
<accession>A0A4T3EYZ6</accession>
<gene>
    <name evidence="2" type="ORF">E5222_06555</name>
</gene>
<dbReference type="EMBL" id="SSHH01000002">
    <property type="protein sequence ID" value="TIX49961.1"/>
    <property type="molecule type" value="Genomic_DNA"/>
</dbReference>
<keyword evidence="1" id="KW-0732">Signal</keyword>
<protein>
    <submittedName>
        <fullName evidence="2">Preprotein translocase subunit YajC</fullName>
    </submittedName>
</protein>
<dbReference type="Proteomes" id="UP000309389">
    <property type="component" value="Unassembled WGS sequence"/>
</dbReference>
<feature type="signal peptide" evidence="1">
    <location>
        <begin position="1"/>
        <end position="28"/>
    </location>
</feature>
<organism evidence="2 3">
    <name type="scientific">Alteraurantiacibacter aquimixticola</name>
    <dbReference type="NCBI Taxonomy" id="2489173"/>
    <lineage>
        <taxon>Bacteria</taxon>
        <taxon>Pseudomonadati</taxon>
        <taxon>Pseudomonadota</taxon>
        <taxon>Alphaproteobacteria</taxon>
        <taxon>Sphingomonadales</taxon>
        <taxon>Erythrobacteraceae</taxon>
        <taxon>Alteraurantiacibacter</taxon>
    </lineage>
</organism>
<evidence type="ECO:0000313" key="2">
    <source>
        <dbReference type="EMBL" id="TIX49961.1"/>
    </source>
</evidence>
<proteinExistence type="predicted"/>
<reference evidence="2 3" key="1">
    <citation type="submission" date="2019-04" db="EMBL/GenBank/DDBJ databases">
        <title>Altererythrobacter aquimixticola sp. nov., isolated from sediment of junction between the ocean and a freshwater spring.</title>
        <authorList>
            <person name="Yoon J.-H."/>
        </authorList>
    </citation>
    <scope>NUCLEOTIDE SEQUENCE [LARGE SCALE GENOMIC DNA]</scope>
    <source>
        <strain evidence="2 3">SSKS-13</strain>
    </source>
</reference>